<dbReference type="AlphaFoldDB" id="A0A9P6C8A5"/>
<reference evidence="7" key="1">
    <citation type="submission" date="2020-11" db="EMBL/GenBank/DDBJ databases">
        <authorList>
            <consortium name="DOE Joint Genome Institute"/>
            <person name="Ahrendt S."/>
            <person name="Riley R."/>
            <person name="Andreopoulos W."/>
            <person name="Labutti K."/>
            <person name="Pangilinan J."/>
            <person name="Ruiz-Duenas F.J."/>
            <person name="Barrasa J.M."/>
            <person name="Sanchez-Garcia M."/>
            <person name="Camarero S."/>
            <person name="Miyauchi S."/>
            <person name="Serrano A."/>
            <person name="Linde D."/>
            <person name="Babiker R."/>
            <person name="Drula E."/>
            <person name="Ayuso-Fernandez I."/>
            <person name="Pacheco R."/>
            <person name="Padilla G."/>
            <person name="Ferreira P."/>
            <person name="Barriuso J."/>
            <person name="Kellner H."/>
            <person name="Castanera R."/>
            <person name="Alfaro M."/>
            <person name="Ramirez L."/>
            <person name="Pisabarro A.G."/>
            <person name="Kuo A."/>
            <person name="Tritt A."/>
            <person name="Lipzen A."/>
            <person name="He G."/>
            <person name="Yan M."/>
            <person name="Ng V."/>
            <person name="Cullen D."/>
            <person name="Martin F."/>
            <person name="Rosso M.-N."/>
            <person name="Henrissat B."/>
            <person name="Hibbett D."/>
            <person name="Martinez A.T."/>
            <person name="Grigoriev I.V."/>
        </authorList>
    </citation>
    <scope>NUCLEOTIDE SEQUENCE</scope>
    <source>
        <strain evidence="7">MF-IS2</strain>
    </source>
</reference>
<gene>
    <name evidence="7" type="ORF">P691DRAFT_805885</name>
</gene>
<evidence type="ECO:0000313" key="8">
    <source>
        <dbReference type="Proteomes" id="UP000807342"/>
    </source>
</evidence>
<dbReference type="Gene3D" id="1.10.630.10">
    <property type="entry name" value="Cytochrome P450"/>
    <property type="match status" value="1"/>
</dbReference>
<comment type="similarity">
    <text evidence="6">Belongs to the cytochrome P450 family.</text>
</comment>
<dbReference type="PANTHER" id="PTHR24305">
    <property type="entry name" value="CYTOCHROME P450"/>
    <property type="match status" value="1"/>
</dbReference>
<evidence type="ECO:0000256" key="2">
    <source>
        <dbReference type="ARBA" id="ARBA00005179"/>
    </source>
</evidence>
<dbReference type="PRINTS" id="PR00385">
    <property type="entry name" value="P450"/>
</dbReference>
<dbReference type="GO" id="GO:0005506">
    <property type="term" value="F:iron ion binding"/>
    <property type="evidence" value="ECO:0007669"/>
    <property type="project" value="InterPro"/>
</dbReference>
<organism evidence="7 8">
    <name type="scientific">Macrolepiota fuliginosa MF-IS2</name>
    <dbReference type="NCBI Taxonomy" id="1400762"/>
    <lineage>
        <taxon>Eukaryota</taxon>
        <taxon>Fungi</taxon>
        <taxon>Dikarya</taxon>
        <taxon>Basidiomycota</taxon>
        <taxon>Agaricomycotina</taxon>
        <taxon>Agaricomycetes</taxon>
        <taxon>Agaricomycetidae</taxon>
        <taxon>Agaricales</taxon>
        <taxon>Agaricineae</taxon>
        <taxon>Agaricaceae</taxon>
        <taxon>Macrolepiota</taxon>
    </lineage>
</organism>
<dbReference type="CDD" id="cd11062">
    <property type="entry name" value="CYP58-like"/>
    <property type="match status" value="1"/>
</dbReference>
<keyword evidence="6" id="KW-0503">Monooxygenase</keyword>
<dbReference type="Pfam" id="PF00067">
    <property type="entry name" value="p450"/>
    <property type="match status" value="1"/>
</dbReference>
<evidence type="ECO:0000256" key="1">
    <source>
        <dbReference type="ARBA" id="ARBA00001971"/>
    </source>
</evidence>
<dbReference type="InterPro" id="IPR017972">
    <property type="entry name" value="Cyt_P450_CS"/>
</dbReference>
<keyword evidence="4 5" id="KW-0408">Iron</keyword>
<keyword evidence="6" id="KW-0560">Oxidoreductase</keyword>
<dbReference type="InterPro" id="IPR002401">
    <property type="entry name" value="Cyt_P450_E_grp-I"/>
</dbReference>
<dbReference type="PRINTS" id="PR00463">
    <property type="entry name" value="EP450I"/>
</dbReference>
<evidence type="ECO:0000313" key="7">
    <source>
        <dbReference type="EMBL" id="KAF9452064.1"/>
    </source>
</evidence>
<keyword evidence="5 6" id="KW-0349">Heme</keyword>
<evidence type="ECO:0000256" key="3">
    <source>
        <dbReference type="ARBA" id="ARBA00022723"/>
    </source>
</evidence>
<dbReference type="PROSITE" id="PS00086">
    <property type="entry name" value="CYTOCHROME_P450"/>
    <property type="match status" value="1"/>
</dbReference>
<keyword evidence="3 5" id="KW-0479">Metal-binding</keyword>
<dbReference type="Proteomes" id="UP000807342">
    <property type="component" value="Unassembled WGS sequence"/>
</dbReference>
<evidence type="ECO:0000256" key="6">
    <source>
        <dbReference type="RuleBase" id="RU000461"/>
    </source>
</evidence>
<evidence type="ECO:0000256" key="5">
    <source>
        <dbReference type="PIRSR" id="PIRSR602401-1"/>
    </source>
</evidence>
<keyword evidence="8" id="KW-1185">Reference proteome</keyword>
<proteinExistence type="inferred from homology"/>
<evidence type="ECO:0000256" key="4">
    <source>
        <dbReference type="ARBA" id="ARBA00023004"/>
    </source>
</evidence>
<dbReference type="OrthoDB" id="1470350at2759"/>
<dbReference type="GO" id="GO:0020037">
    <property type="term" value="F:heme binding"/>
    <property type="evidence" value="ECO:0007669"/>
    <property type="project" value="InterPro"/>
</dbReference>
<dbReference type="SUPFAM" id="SSF48264">
    <property type="entry name" value="Cytochrome P450"/>
    <property type="match status" value="1"/>
</dbReference>
<dbReference type="InterPro" id="IPR050121">
    <property type="entry name" value="Cytochrome_P450_monoxygenase"/>
</dbReference>
<feature type="binding site" description="axial binding residue" evidence="5">
    <location>
        <position position="435"/>
    </location>
    <ligand>
        <name>heme</name>
        <dbReference type="ChEBI" id="CHEBI:30413"/>
    </ligand>
    <ligandPart>
        <name>Fe</name>
        <dbReference type="ChEBI" id="CHEBI:18248"/>
    </ligandPart>
</feature>
<comment type="pathway">
    <text evidence="2">Secondary metabolite biosynthesis.</text>
</comment>
<comment type="caution">
    <text evidence="7">The sequence shown here is derived from an EMBL/GenBank/DDBJ whole genome shotgun (WGS) entry which is preliminary data.</text>
</comment>
<comment type="cofactor">
    <cofactor evidence="1 5">
        <name>heme</name>
        <dbReference type="ChEBI" id="CHEBI:30413"/>
    </cofactor>
</comment>
<dbReference type="GO" id="GO:0004497">
    <property type="term" value="F:monooxygenase activity"/>
    <property type="evidence" value="ECO:0007669"/>
    <property type="project" value="UniProtKB-KW"/>
</dbReference>
<dbReference type="GO" id="GO:0016705">
    <property type="term" value="F:oxidoreductase activity, acting on paired donors, with incorporation or reduction of molecular oxygen"/>
    <property type="evidence" value="ECO:0007669"/>
    <property type="project" value="InterPro"/>
</dbReference>
<name>A0A9P6C8A5_9AGAR</name>
<protein>
    <submittedName>
        <fullName evidence="7">Cytochrome P450</fullName>
    </submittedName>
</protein>
<dbReference type="PANTHER" id="PTHR24305:SF152">
    <property type="entry name" value="P450, PUTATIVE (EUROFUNG)-RELATED"/>
    <property type="match status" value="1"/>
</dbReference>
<dbReference type="InterPro" id="IPR001128">
    <property type="entry name" value="Cyt_P450"/>
</dbReference>
<dbReference type="EMBL" id="MU151076">
    <property type="protein sequence ID" value="KAF9452064.1"/>
    <property type="molecule type" value="Genomic_DNA"/>
</dbReference>
<dbReference type="InterPro" id="IPR036396">
    <property type="entry name" value="Cyt_P450_sf"/>
</dbReference>
<sequence length="504" mass="57458">MCGFLIVCCTFVLYKLLVALWRVLFHPLSKFPGPYLAAATSLYRVYYEVIQGGEFLKVIERLHKIYGEVVRIGPNELHFSNPSAYNDIYSFKHHYPKDSTFYKCFGVDHSTFGTTDPGKAKERRRILAPLFSRRSARDFENIIQEHVDSLIYKLAFNDKPSDLFLAFRCATLDIITSYCFGRNLGALESKDFAYPLLLHIQGAVPFFWLVKSFPRNFRVLLQCPTLIISRTHQLFRSHLAIRQQVNDLITLTLENPRTVDERPTFPVYRHLLSERHSPVTSVTKQSLFEEALSLLQAGSDTVGNTCTVGMFHVLNNPAIYQKLVQELAAVSSGSVRISLLVLQRLPYLTAVIKESLRISHGFVSPLPRVVKGSDQRIAGLLIPHGTVVGMSVTALHNNNTIFPNPENFNPDRWLVPDNKNLDRLLVPFSRGPRMCLGINLAWVELYIVFGNVFSRLNLRLDHTSLEDFTEFKDYFVPLHQGRHLHVTATQYGQVKRDFAHTACS</sequence>
<accession>A0A9P6C8A5</accession>